<proteinExistence type="predicted"/>
<name>A0ABV2AGI8_9EUKA</name>
<feature type="domain" description="Brix" evidence="1">
    <location>
        <begin position="24"/>
        <end position="224"/>
    </location>
</feature>
<dbReference type="InterPro" id="IPR045112">
    <property type="entry name" value="PPAN-like"/>
</dbReference>
<sequence length="242" mass="28630">MPRKGSKRVKHRTHIKNEDALKGPLSYVFKQGKIGKSPSQLILDFRAVFRPFTQQKIKQKRNTKLKHFLNASKEFSQITYLTKNGENLNLKIIKLPKGPTFLFRVKEFTLVKDIAKITKKFNNNNNLYFFHPLVLFKNFDGVDDEKQLLNALFKNSFAKVDKNTKINQIRRVVIFEYDNKTKEIKFRHYSIRKNNFEDEKSLKLTEIGPRLTLSTIKIEESVNNGRVLYKFNDQNRIKEDFK</sequence>
<organism evidence="2 3">
    <name type="scientific">Bonamia ostreae</name>
    <dbReference type="NCBI Taxonomy" id="126728"/>
    <lineage>
        <taxon>Eukaryota</taxon>
        <taxon>Sar</taxon>
        <taxon>Rhizaria</taxon>
        <taxon>Endomyxa</taxon>
        <taxon>Ascetosporea</taxon>
        <taxon>Haplosporida</taxon>
        <taxon>Bonamia</taxon>
    </lineage>
</organism>
<protein>
    <recommendedName>
        <fullName evidence="1">Brix domain-containing protein</fullName>
    </recommendedName>
</protein>
<reference evidence="2 3" key="1">
    <citation type="journal article" date="2024" name="BMC Biol.">
        <title>Comparative genomics of Ascetosporea gives new insight into the evolutionary basis for animal parasitism in Rhizaria.</title>
        <authorList>
            <person name="Hiltunen Thoren M."/>
            <person name="Onut-Brannstrom I."/>
            <person name="Alfjorden A."/>
            <person name="Peckova H."/>
            <person name="Swords F."/>
            <person name="Hooper C."/>
            <person name="Holzer A.S."/>
            <person name="Bass D."/>
            <person name="Burki F."/>
        </authorList>
    </citation>
    <scope>NUCLEOTIDE SEQUENCE [LARGE SCALE GENOMIC DNA]</scope>
    <source>
        <strain evidence="2">20-A016</strain>
    </source>
</reference>
<dbReference type="EMBL" id="JBDODL010000124">
    <property type="protein sequence ID" value="MES1918781.1"/>
    <property type="molecule type" value="Genomic_DNA"/>
</dbReference>
<gene>
    <name evidence="2" type="ORF">MHBO_000690</name>
</gene>
<evidence type="ECO:0000259" key="1">
    <source>
        <dbReference type="PROSITE" id="PS50833"/>
    </source>
</evidence>
<dbReference type="InterPro" id="IPR007109">
    <property type="entry name" value="Brix"/>
</dbReference>
<dbReference type="Pfam" id="PF04427">
    <property type="entry name" value="Brix"/>
    <property type="match status" value="1"/>
</dbReference>
<dbReference type="Proteomes" id="UP001439008">
    <property type="component" value="Unassembled WGS sequence"/>
</dbReference>
<dbReference type="PANTHER" id="PTHR12661">
    <property type="entry name" value="PETER PAN-RELATED"/>
    <property type="match status" value="1"/>
</dbReference>
<evidence type="ECO:0000313" key="2">
    <source>
        <dbReference type="EMBL" id="MES1918781.1"/>
    </source>
</evidence>
<evidence type="ECO:0000313" key="3">
    <source>
        <dbReference type="Proteomes" id="UP001439008"/>
    </source>
</evidence>
<dbReference type="SUPFAM" id="SSF52954">
    <property type="entry name" value="Class II aaRS ABD-related"/>
    <property type="match status" value="1"/>
</dbReference>
<dbReference type="SMART" id="SM00879">
    <property type="entry name" value="Brix"/>
    <property type="match status" value="1"/>
</dbReference>
<comment type="caution">
    <text evidence="2">The sequence shown here is derived from an EMBL/GenBank/DDBJ whole genome shotgun (WGS) entry which is preliminary data.</text>
</comment>
<dbReference type="PANTHER" id="PTHR12661:SF5">
    <property type="entry name" value="SUPPRESSOR OF SWI4 1 HOMOLOG"/>
    <property type="match status" value="1"/>
</dbReference>
<accession>A0ABV2AGI8</accession>
<dbReference type="PROSITE" id="PS50833">
    <property type="entry name" value="BRIX"/>
    <property type="match status" value="1"/>
</dbReference>
<keyword evidence="3" id="KW-1185">Reference proteome</keyword>